<name>A0ABD1YRG3_9MARC</name>
<gene>
    <name evidence="2" type="ORF">R1flu_004622</name>
</gene>
<dbReference type="EMBL" id="JBHFFA010000003">
    <property type="protein sequence ID" value="KAL2633143.1"/>
    <property type="molecule type" value="Genomic_DNA"/>
</dbReference>
<comment type="caution">
    <text evidence="2">The sequence shown here is derived from an EMBL/GenBank/DDBJ whole genome shotgun (WGS) entry which is preliminary data.</text>
</comment>
<protein>
    <submittedName>
        <fullName evidence="2">Uncharacterized protein</fullName>
    </submittedName>
</protein>
<evidence type="ECO:0000313" key="3">
    <source>
        <dbReference type="Proteomes" id="UP001605036"/>
    </source>
</evidence>
<accession>A0ABD1YRG3</accession>
<proteinExistence type="predicted"/>
<dbReference type="AlphaFoldDB" id="A0ABD1YRG3"/>
<dbReference type="Proteomes" id="UP001605036">
    <property type="component" value="Unassembled WGS sequence"/>
</dbReference>
<evidence type="ECO:0000313" key="2">
    <source>
        <dbReference type="EMBL" id="KAL2633143.1"/>
    </source>
</evidence>
<organism evidence="2 3">
    <name type="scientific">Riccia fluitans</name>
    <dbReference type="NCBI Taxonomy" id="41844"/>
    <lineage>
        <taxon>Eukaryota</taxon>
        <taxon>Viridiplantae</taxon>
        <taxon>Streptophyta</taxon>
        <taxon>Embryophyta</taxon>
        <taxon>Marchantiophyta</taxon>
        <taxon>Marchantiopsida</taxon>
        <taxon>Marchantiidae</taxon>
        <taxon>Marchantiales</taxon>
        <taxon>Ricciaceae</taxon>
        <taxon>Riccia</taxon>
    </lineage>
</organism>
<evidence type="ECO:0000256" key="1">
    <source>
        <dbReference type="SAM" id="MobiDB-lite"/>
    </source>
</evidence>
<keyword evidence="3" id="KW-1185">Reference proteome</keyword>
<reference evidence="2 3" key="1">
    <citation type="submission" date="2024-09" db="EMBL/GenBank/DDBJ databases">
        <title>Chromosome-scale assembly of Riccia fluitans.</title>
        <authorList>
            <person name="Paukszto L."/>
            <person name="Sawicki J."/>
            <person name="Karawczyk K."/>
            <person name="Piernik-Szablinska J."/>
            <person name="Szczecinska M."/>
            <person name="Mazdziarz M."/>
        </authorList>
    </citation>
    <scope>NUCLEOTIDE SEQUENCE [LARGE SCALE GENOMIC DNA]</scope>
    <source>
        <strain evidence="2">Rf_01</strain>
        <tissue evidence="2">Aerial parts of the thallus</tissue>
    </source>
</reference>
<feature type="region of interest" description="Disordered" evidence="1">
    <location>
        <begin position="44"/>
        <end position="72"/>
    </location>
</feature>
<sequence length="72" mass="8262">MRAREKERRRERERVANVCNGGDRGAAKIAARLMSHGITGQMSWTRTVTRARQAERTGESMGDPFPEFTNRR</sequence>